<proteinExistence type="predicted"/>
<dbReference type="GO" id="GO:0046872">
    <property type="term" value="F:metal ion binding"/>
    <property type="evidence" value="ECO:0007669"/>
    <property type="project" value="UniProtKB-KW"/>
</dbReference>
<dbReference type="EMBL" id="CP036434">
    <property type="protein sequence ID" value="QDV06974.1"/>
    <property type="molecule type" value="Genomic_DNA"/>
</dbReference>
<dbReference type="InterPro" id="IPR013785">
    <property type="entry name" value="Aldolase_TIM"/>
</dbReference>
<evidence type="ECO:0000256" key="2">
    <source>
        <dbReference type="ARBA" id="ARBA00022691"/>
    </source>
</evidence>
<evidence type="ECO:0000313" key="7">
    <source>
        <dbReference type="EMBL" id="QDV06974.1"/>
    </source>
</evidence>
<keyword evidence="5" id="KW-0411">Iron-sulfur</keyword>
<keyword evidence="3" id="KW-0479">Metal-binding</keyword>
<evidence type="ECO:0000256" key="4">
    <source>
        <dbReference type="ARBA" id="ARBA00023004"/>
    </source>
</evidence>
<dbReference type="InterPro" id="IPR007197">
    <property type="entry name" value="rSAM"/>
</dbReference>
<keyword evidence="8" id="KW-1185">Reference proteome</keyword>
<dbReference type="CDD" id="cd01335">
    <property type="entry name" value="Radical_SAM"/>
    <property type="match status" value="1"/>
</dbReference>
<dbReference type="SUPFAM" id="SSF102114">
    <property type="entry name" value="Radical SAM enzymes"/>
    <property type="match status" value="1"/>
</dbReference>
<dbReference type="AlphaFoldDB" id="A0A518ESA9"/>
<dbReference type="InterPro" id="IPR058240">
    <property type="entry name" value="rSAM_sf"/>
</dbReference>
<dbReference type="RefSeq" id="WP_419191289.1">
    <property type="nucleotide sequence ID" value="NZ_CP036434.1"/>
</dbReference>
<keyword evidence="4" id="KW-0408">Iron</keyword>
<evidence type="ECO:0000256" key="3">
    <source>
        <dbReference type="ARBA" id="ARBA00022723"/>
    </source>
</evidence>
<dbReference type="Pfam" id="PF04055">
    <property type="entry name" value="Radical_SAM"/>
    <property type="match status" value="1"/>
</dbReference>
<name>A0A518ESA9_9BACT</name>
<reference evidence="7 8" key="1">
    <citation type="submission" date="2019-02" db="EMBL/GenBank/DDBJ databases">
        <title>Deep-cultivation of Planctomycetes and their phenomic and genomic characterization uncovers novel biology.</title>
        <authorList>
            <person name="Wiegand S."/>
            <person name="Jogler M."/>
            <person name="Boedeker C."/>
            <person name="Pinto D."/>
            <person name="Vollmers J."/>
            <person name="Rivas-Marin E."/>
            <person name="Kohn T."/>
            <person name="Peeters S.H."/>
            <person name="Heuer A."/>
            <person name="Rast P."/>
            <person name="Oberbeckmann S."/>
            <person name="Bunk B."/>
            <person name="Jeske O."/>
            <person name="Meyerdierks A."/>
            <person name="Storesund J.E."/>
            <person name="Kallscheuer N."/>
            <person name="Luecker S."/>
            <person name="Lage O.M."/>
            <person name="Pohl T."/>
            <person name="Merkel B.J."/>
            <person name="Hornburger P."/>
            <person name="Mueller R.-W."/>
            <person name="Bruemmer F."/>
            <person name="Labrenz M."/>
            <person name="Spormann A.M."/>
            <person name="Op den Camp H."/>
            <person name="Overmann J."/>
            <person name="Amann R."/>
            <person name="Jetten M.S.M."/>
            <person name="Mascher T."/>
            <person name="Medema M.H."/>
            <person name="Devos D.P."/>
            <person name="Kaster A.-K."/>
            <person name="Ovreas L."/>
            <person name="Rohde M."/>
            <person name="Galperin M.Y."/>
            <person name="Jogler C."/>
        </authorList>
    </citation>
    <scope>NUCLEOTIDE SEQUENCE [LARGE SCALE GENOMIC DNA]</scope>
    <source>
        <strain evidence="7 8">Poly30</strain>
    </source>
</reference>
<evidence type="ECO:0000313" key="8">
    <source>
        <dbReference type="Proteomes" id="UP000320390"/>
    </source>
</evidence>
<dbReference type="GO" id="GO:0051536">
    <property type="term" value="F:iron-sulfur cluster binding"/>
    <property type="evidence" value="ECO:0007669"/>
    <property type="project" value="UniProtKB-KW"/>
</dbReference>
<keyword evidence="2" id="KW-0949">S-adenosyl-L-methionine</keyword>
<dbReference type="SFLD" id="SFLDS00029">
    <property type="entry name" value="Radical_SAM"/>
    <property type="match status" value="1"/>
</dbReference>
<organism evidence="7 8">
    <name type="scientific">Saltatorellus ferox</name>
    <dbReference type="NCBI Taxonomy" id="2528018"/>
    <lineage>
        <taxon>Bacteria</taxon>
        <taxon>Pseudomonadati</taxon>
        <taxon>Planctomycetota</taxon>
        <taxon>Planctomycetia</taxon>
        <taxon>Planctomycetia incertae sedis</taxon>
        <taxon>Saltatorellus</taxon>
    </lineage>
</organism>
<dbReference type="Proteomes" id="UP000320390">
    <property type="component" value="Chromosome"/>
</dbReference>
<accession>A0A518ESA9</accession>
<evidence type="ECO:0000259" key="6">
    <source>
        <dbReference type="Pfam" id="PF04055"/>
    </source>
</evidence>
<evidence type="ECO:0000256" key="1">
    <source>
        <dbReference type="ARBA" id="ARBA00001966"/>
    </source>
</evidence>
<protein>
    <submittedName>
        <fullName evidence="7">Radical SAM superfamily protein</fullName>
    </submittedName>
</protein>
<gene>
    <name evidence="7" type="ORF">Poly30_24930</name>
</gene>
<feature type="domain" description="Radical SAM core" evidence="6">
    <location>
        <begin position="38"/>
        <end position="217"/>
    </location>
</feature>
<dbReference type="Gene3D" id="3.20.20.70">
    <property type="entry name" value="Aldolase class I"/>
    <property type="match status" value="1"/>
</dbReference>
<dbReference type="GO" id="GO:0003824">
    <property type="term" value="F:catalytic activity"/>
    <property type="evidence" value="ECO:0007669"/>
    <property type="project" value="InterPro"/>
</dbReference>
<comment type="cofactor">
    <cofactor evidence="1">
        <name>[4Fe-4S] cluster</name>
        <dbReference type="ChEBI" id="CHEBI:49883"/>
    </cofactor>
</comment>
<evidence type="ECO:0000256" key="5">
    <source>
        <dbReference type="ARBA" id="ARBA00023014"/>
    </source>
</evidence>
<sequence>MNNTLTTEDHSRDAAHLTHIYPVVSRRARGVSVGINLNPNNACNWACAYCQVPDLQLGAAPPIDLDLLETELRGFLAQVTTDEWMELHAPPEARRINDIAFSGNGEPTTARDFDRIVQRVLAVRAKFPAMATTKTVLITNGSQAHQPHVLRGLRRMAEANGEVWFKIDSATREGRRAINGTDAPLQRASANLRAAASACRTLVQTCVFGRDGQTPSEAELDAYVAFLQKEIEQETPLKGVLLYGLARPSLQPGAERLHRLDDEWIQGLAARIEQATGLPVEAHA</sequence>